<evidence type="ECO:0000256" key="1">
    <source>
        <dbReference type="ARBA" id="ARBA00010688"/>
    </source>
</evidence>
<evidence type="ECO:0000313" key="6">
    <source>
        <dbReference type="Proteomes" id="UP001499979"/>
    </source>
</evidence>
<evidence type="ECO:0000256" key="2">
    <source>
        <dbReference type="ARBA" id="ARBA00022679"/>
    </source>
</evidence>
<keyword evidence="6" id="KW-1185">Reference proteome</keyword>
<dbReference type="GO" id="GO:0016301">
    <property type="term" value="F:kinase activity"/>
    <property type="evidence" value="ECO:0007669"/>
    <property type="project" value="UniProtKB-KW"/>
</dbReference>
<feature type="domain" description="Carbohydrate kinase PfkB" evidence="4">
    <location>
        <begin position="7"/>
        <end position="295"/>
    </location>
</feature>
<dbReference type="InterPro" id="IPR029056">
    <property type="entry name" value="Ribokinase-like"/>
</dbReference>
<dbReference type="EMBL" id="BAAAJE010000006">
    <property type="protein sequence ID" value="GAA1136205.1"/>
    <property type="molecule type" value="Genomic_DNA"/>
</dbReference>
<comment type="caution">
    <text evidence="5">The sequence shown here is derived from an EMBL/GenBank/DDBJ whole genome shotgun (WGS) entry which is preliminary data.</text>
</comment>
<organism evidence="5 6">
    <name type="scientific">Nocardioides aquiterrae</name>
    <dbReference type="NCBI Taxonomy" id="203799"/>
    <lineage>
        <taxon>Bacteria</taxon>
        <taxon>Bacillati</taxon>
        <taxon>Actinomycetota</taxon>
        <taxon>Actinomycetes</taxon>
        <taxon>Propionibacteriales</taxon>
        <taxon>Nocardioidaceae</taxon>
        <taxon>Nocardioides</taxon>
    </lineage>
</organism>
<dbReference type="InterPro" id="IPR052700">
    <property type="entry name" value="Carb_kinase_PfkB-like"/>
</dbReference>
<keyword evidence="2" id="KW-0808">Transferase</keyword>
<dbReference type="CDD" id="cd01166">
    <property type="entry name" value="KdgK"/>
    <property type="match status" value="1"/>
</dbReference>
<comment type="similarity">
    <text evidence="1">Belongs to the carbohydrate kinase PfkB family.</text>
</comment>
<sequence>MSALASMNRLVTIGETMAVFIHDPAGPAHSYRLTAAGAESNVAIAAARLGLPARWLSRLGEDELGTFVRDFVADHGVDVVVDWDPSRPTAACVKEVRPFNTRMRYYRNTSAARRLDLLDLALVEDTDHLHLTGVTAALSPEDRQLLETLLRRRRGLGRTSFDVNYRAQLWSGPTEAAACLLPLAEAADLVFIGDDEARSLLGTDDPAEVAAALVRKAGDEVVLKAGGGAALLLATDGVVAAEPARTVEVVDLTGAGDAFAAGYLVARSWGWSVRGRLRLGHLVASRAIGVAGDIGPDVDDAELVELARTTEESLPETIGGRA</sequence>
<name>A0ABN1UBF8_9ACTN</name>
<evidence type="ECO:0000256" key="3">
    <source>
        <dbReference type="ARBA" id="ARBA00022777"/>
    </source>
</evidence>
<dbReference type="SUPFAM" id="SSF53613">
    <property type="entry name" value="Ribokinase-like"/>
    <property type="match status" value="1"/>
</dbReference>
<keyword evidence="3 5" id="KW-0418">Kinase</keyword>
<protein>
    <submittedName>
        <fullName evidence="5">Sugar kinase</fullName>
    </submittedName>
</protein>
<evidence type="ECO:0000259" key="4">
    <source>
        <dbReference type="Pfam" id="PF00294"/>
    </source>
</evidence>
<dbReference type="Gene3D" id="3.40.1190.20">
    <property type="match status" value="1"/>
</dbReference>
<dbReference type="InterPro" id="IPR011611">
    <property type="entry name" value="PfkB_dom"/>
</dbReference>
<dbReference type="PANTHER" id="PTHR43320:SF2">
    <property type="entry name" value="2-DEHYDRO-3-DEOXYGLUCONOKINASE_2-DEHYDRO-3-DEOXYGALACTONOKINASE"/>
    <property type="match status" value="1"/>
</dbReference>
<dbReference type="PANTHER" id="PTHR43320">
    <property type="entry name" value="SUGAR KINASE"/>
    <property type="match status" value="1"/>
</dbReference>
<proteinExistence type="inferred from homology"/>
<dbReference type="Proteomes" id="UP001499979">
    <property type="component" value="Unassembled WGS sequence"/>
</dbReference>
<dbReference type="RefSeq" id="WP_343906910.1">
    <property type="nucleotide sequence ID" value="NZ_BAAAJE010000006.1"/>
</dbReference>
<reference evidence="5 6" key="1">
    <citation type="journal article" date="2019" name="Int. J. Syst. Evol. Microbiol.">
        <title>The Global Catalogue of Microorganisms (GCM) 10K type strain sequencing project: providing services to taxonomists for standard genome sequencing and annotation.</title>
        <authorList>
            <consortium name="The Broad Institute Genomics Platform"/>
            <consortium name="The Broad Institute Genome Sequencing Center for Infectious Disease"/>
            <person name="Wu L."/>
            <person name="Ma J."/>
        </authorList>
    </citation>
    <scope>NUCLEOTIDE SEQUENCE [LARGE SCALE GENOMIC DNA]</scope>
    <source>
        <strain evidence="5 6">JCM 11813</strain>
    </source>
</reference>
<dbReference type="Pfam" id="PF00294">
    <property type="entry name" value="PfkB"/>
    <property type="match status" value="1"/>
</dbReference>
<evidence type="ECO:0000313" key="5">
    <source>
        <dbReference type="EMBL" id="GAA1136205.1"/>
    </source>
</evidence>
<accession>A0ABN1UBF8</accession>
<gene>
    <name evidence="5" type="ORF">GCM10009606_15440</name>
</gene>